<feature type="region of interest" description="Disordered" evidence="1">
    <location>
        <begin position="1188"/>
        <end position="1245"/>
    </location>
</feature>
<feature type="region of interest" description="Disordered" evidence="1">
    <location>
        <begin position="1755"/>
        <end position="1794"/>
    </location>
</feature>
<protein>
    <recommendedName>
        <fullName evidence="2">BCAS3 WD40 domain-containing protein</fullName>
    </recommendedName>
</protein>
<feature type="compositionally biased region" description="Low complexity" evidence="1">
    <location>
        <begin position="789"/>
        <end position="805"/>
    </location>
</feature>
<feature type="region of interest" description="Disordered" evidence="1">
    <location>
        <begin position="874"/>
        <end position="903"/>
    </location>
</feature>
<feature type="compositionally biased region" description="Basic residues" evidence="1">
    <location>
        <begin position="1"/>
        <end position="10"/>
    </location>
</feature>
<feature type="region of interest" description="Disordered" evidence="1">
    <location>
        <begin position="1"/>
        <end position="291"/>
    </location>
</feature>
<feature type="region of interest" description="Disordered" evidence="1">
    <location>
        <begin position="1075"/>
        <end position="1116"/>
    </location>
</feature>
<feature type="compositionally biased region" description="Low complexity" evidence="1">
    <location>
        <begin position="341"/>
        <end position="355"/>
    </location>
</feature>
<feature type="region of interest" description="Disordered" evidence="1">
    <location>
        <begin position="779"/>
        <end position="805"/>
    </location>
</feature>
<feature type="compositionally biased region" description="Low complexity" evidence="1">
    <location>
        <begin position="1219"/>
        <end position="1240"/>
    </location>
</feature>
<feature type="compositionally biased region" description="Low complexity" evidence="1">
    <location>
        <begin position="213"/>
        <end position="231"/>
    </location>
</feature>
<dbReference type="SUPFAM" id="SSF82171">
    <property type="entry name" value="DPP6 N-terminal domain-like"/>
    <property type="match status" value="1"/>
</dbReference>
<feature type="compositionally biased region" description="Basic and acidic residues" evidence="1">
    <location>
        <begin position="445"/>
        <end position="454"/>
    </location>
</feature>
<dbReference type="InterPro" id="IPR048382">
    <property type="entry name" value="BCAS3_WD40"/>
</dbReference>
<feature type="compositionally biased region" description="Low complexity" evidence="1">
    <location>
        <begin position="1380"/>
        <end position="1398"/>
    </location>
</feature>
<feature type="region of interest" description="Disordered" evidence="1">
    <location>
        <begin position="432"/>
        <end position="574"/>
    </location>
</feature>
<feature type="compositionally biased region" description="Low complexity" evidence="1">
    <location>
        <begin position="119"/>
        <end position="186"/>
    </location>
</feature>
<keyword evidence="4" id="KW-1185">Reference proteome</keyword>
<feature type="region of interest" description="Disordered" evidence="1">
    <location>
        <begin position="1460"/>
        <end position="1482"/>
    </location>
</feature>
<feature type="compositionally biased region" description="Basic and acidic residues" evidence="1">
    <location>
        <begin position="1200"/>
        <end position="1216"/>
    </location>
</feature>
<proteinExistence type="predicted"/>
<feature type="domain" description="BCAS3 WD40" evidence="2">
    <location>
        <begin position="1248"/>
        <end position="1309"/>
    </location>
</feature>
<dbReference type="Proteomes" id="UP001498398">
    <property type="component" value="Unassembled WGS sequence"/>
</dbReference>
<feature type="compositionally biased region" description="Polar residues" evidence="1">
    <location>
        <begin position="11"/>
        <end position="30"/>
    </location>
</feature>
<dbReference type="EMBL" id="JBANRG010000023">
    <property type="protein sequence ID" value="KAK7455278.1"/>
    <property type="molecule type" value="Genomic_DNA"/>
</dbReference>
<evidence type="ECO:0000256" key="1">
    <source>
        <dbReference type="SAM" id="MobiDB-lite"/>
    </source>
</evidence>
<evidence type="ECO:0000259" key="2">
    <source>
        <dbReference type="Pfam" id="PF21034"/>
    </source>
</evidence>
<reference evidence="3 4" key="1">
    <citation type="submission" date="2024-01" db="EMBL/GenBank/DDBJ databases">
        <title>A draft genome for the cacao thread blight pathogen Marasmiellus scandens.</title>
        <authorList>
            <person name="Baruah I.K."/>
            <person name="Leung J."/>
            <person name="Bukari Y."/>
            <person name="Amoako-Attah I."/>
            <person name="Meinhardt L.W."/>
            <person name="Bailey B.A."/>
            <person name="Cohen S.P."/>
        </authorList>
    </citation>
    <scope>NUCLEOTIDE SEQUENCE [LARGE SCALE GENOMIC DNA]</scope>
    <source>
        <strain evidence="3 4">GH-19</strain>
    </source>
</reference>
<feature type="compositionally biased region" description="Basic and acidic residues" evidence="1">
    <location>
        <begin position="269"/>
        <end position="279"/>
    </location>
</feature>
<gene>
    <name evidence="3" type="ORF">VKT23_011151</name>
</gene>
<sequence length="1847" mass="195697">MPSRHNRNARKINSNNSSNDHSRIYQQPTPSSRPSPDAYPSPLPDESPANSSSDDLLYRGRDFARLEPRPEFQDSGGQLLAVGHSLPQSLPTPPTHPALVDDSTVTWNLEEGDPDDIVSSRPSTTPSSKLSSTDNSAFNSTAASSAASPSSSNPVSPSLRSVALSNAAALASVSSGVGSPGTSPGPVIAPQIASSPSGKGKKKKKHARSDVLSSSPSSVVSASPPYSSSPAQAETQPREPQAQLLFETQPHRVEPRIEQPQLQLDSEVEEVKERVDEPRGNIPVIMDEEEESDLKEVSGLTGFSNLVDLNSPGVDIMDGNGTHRRDEILDNTTSGGGSGTGIAASGSGSGSRSISNSMEGTIRPSRMKRGSGHARASVPDYAAIAEAEYGLGTEGPGLFEHPSSSPSLVRGGQGQTRDVVGYESTFGMEEVLGPSVQPHSRRQTRVHEREREHGSGLSQAIGKGLWRDGDGGEEIAGGGVERAQYPQQQQHQQQVPMHRERGSPNPSLLSRPASRAVSYGHGPAAGGISSGLTSPVGPGGAPSSQGRVRAPSHASSNAISSRQNSNSSIPAVANGGPDEGDVVLWARWDESLSGKRLLFLAYHPSGLQIWDCTDLSSIAEVLNLPSLGSLNSSLSPSVSLQDLDLSKMTFEYAGIIPRPTNVGSSGDFLEFEDALWPLAGILVSPLDDDIEHDDDEHAALEQDAADVSSMLVLYSLTKHCVVKAVRLPGLAIGGGRFEVGQGTVVVSTTQPPALHILSSNTFEVLHRIPEAALSTFCHKPPIRSPSTSAPPLSHSRSASLSSASPLQQRHSFLSTTSNIVNGIYNNYNEHFNDIYHNKHNNKINTFDRNNVLLNTVDDDSFPTSPGYPYHPYQRPTLEDNNSSHSRTATAFSESSAIPPTSTSIPEPVVLPAPVFSLSSRLLAYASPIPLNTDSNVGSIHPLSANATRTRSSIALTYSSTLSDAAVSTASAVGSTLSAQLANLGGNNAGGSAALGALSGIGQMSQADLGNAALKVGGSVLSGMKSLGGLAYKGAVAAASGNNATSTSSGSGGSKGGMSAFANKFFSRSAPAASEGVRDRGYSTSSAASSGFEEVDSGKSGVVPDNPEDRSSVLPKTIPSTENGYYVTVVDLSALFDTSDSSSARSLDKKPAVIARFITSKFQPVADIWFSQDGTSVLVAPRDGQVAQAFGLRTNPVSRMTQDRPEPRSKSVHDPRPKASTGKRSSSASRSSPSNGSGRSSPVADVPPLHVYNLRRGRTPAVIESASWADDGRWVAVGTRKRTVHVFAVNPYGGKTDIRGHVEGKVRNYLEPPPLSTELSPIVRLRVARNPGPDQPQVPLAFVFLQPAPVAESSMPTNLLPPFTSPLLPPAQGHSYGSVGSTHTMMSSSPSTRSEPISPHHQQFSPGTGRPKNYQDILVFDPTDGVLSLKRLTTDVKVRSKDGVSILNTSFGNFTHVGSIGSTSRSLPGTGGAGRLSTSPSKAAAGNTVASGISQVMEGPNEIVCKESTVATWSLRRRREWSETRRELEDPSLRTVEQSVNLEDSARTAGAGKTGRVDWLARAELSTCSKMTKVLPRSLYLSHQFSFHALGEDYHALIRRYNFDIPGPKIEVRKGIEVSAYPSGTSEFFVEAGGFTARRDTRRTSASFDEPLASALAGGLDYSSPQPVLPMLPNGMPGSKPRSFKNPIPIRRMGDNAAEGLGRLRREINKVRSPQLVPTSDTSLIASVPLEFDEEDEDFMDRDGEYPDVPTARADIEHDHTISPPVSKDGSASTPESNELSSYEGTPDAFEGWVGQDQQVVDELETFDHISAVGYLDEEQEMQSQAQAQAQLQAAVKSSKKGKKGRRL</sequence>
<feature type="compositionally biased region" description="Low complexity" evidence="1">
    <location>
        <begin position="1823"/>
        <end position="1836"/>
    </location>
</feature>
<feature type="compositionally biased region" description="Low complexity" evidence="1">
    <location>
        <begin position="484"/>
        <end position="494"/>
    </location>
</feature>
<dbReference type="PANTHER" id="PTHR13268:SF0">
    <property type="entry name" value="BCAS3 MICROTUBULE ASSOCIATED CELL MIGRATION FACTOR"/>
    <property type="match status" value="1"/>
</dbReference>
<accession>A0ABR1JA15</accession>
<feature type="compositionally biased region" description="Polar residues" evidence="1">
    <location>
        <begin position="553"/>
        <end position="569"/>
    </location>
</feature>
<feature type="compositionally biased region" description="Pro residues" evidence="1">
    <location>
        <begin position="31"/>
        <end position="45"/>
    </location>
</feature>
<comment type="caution">
    <text evidence="3">The sequence shown here is derived from an EMBL/GenBank/DDBJ whole genome shotgun (WGS) entry which is preliminary data.</text>
</comment>
<evidence type="ECO:0000313" key="3">
    <source>
        <dbReference type="EMBL" id="KAK7455278.1"/>
    </source>
</evidence>
<feature type="compositionally biased region" description="Polar residues" evidence="1">
    <location>
        <begin position="1769"/>
        <end position="1783"/>
    </location>
</feature>
<organism evidence="3 4">
    <name type="scientific">Marasmiellus scandens</name>
    <dbReference type="NCBI Taxonomy" id="2682957"/>
    <lineage>
        <taxon>Eukaryota</taxon>
        <taxon>Fungi</taxon>
        <taxon>Dikarya</taxon>
        <taxon>Basidiomycota</taxon>
        <taxon>Agaricomycotina</taxon>
        <taxon>Agaricomycetes</taxon>
        <taxon>Agaricomycetidae</taxon>
        <taxon>Agaricales</taxon>
        <taxon>Marasmiineae</taxon>
        <taxon>Omphalotaceae</taxon>
        <taxon>Marasmiellus</taxon>
    </lineage>
</organism>
<feature type="region of interest" description="Disordered" evidence="1">
    <location>
        <begin position="1370"/>
        <end position="1411"/>
    </location>
</feature>
<feature type="compositionally biased region" description="Basic residues" evidence="1">
    <location>
        <begin position="1837"/>
        <end position="1847"/>
    </location>
</feature>
<dbReference type="PANTHER" id="PTHR13268">
    <property type="entry name" value="BREAST CARCINOMA AMPLIFIED SEQUENCE 3"/>
    <property type="match status" value="1"/>
</dbReference>
<name>A0ABR1JA15_9AGAR</name>
<feature type="compositionally biased region" description="Polar residues" evidence="1">
    <location>
        <begin position="878"/>
        <end position="891"/>
    </location>
</feature>
<feature type="region of interest" description="Disordered" evidence="1">
    <location>
        <begin position="330"/>
        <end position="374"/>
    </location>
</feature>
<feature type="region of interest" description="Disordered" evidence="1">
    <location>
        <begin position="1667"/>
        <end position="1690"/>
    </location>
</feature>
<feature type="region of interest" description="Disordered" evidence="1">
    <location>
        <begin position="1823"/>
        <end position="1847"/>
    </location>
</feature>
<feature type="compositionally biased region" description="Basic and acidic residues" evidence="1">
    <location>
        <begin position="56"/>
        <end position="72"/>
    </location>
</feature>
<dbReference type="Pfam" id="PF21034">
    <property type="entry name" value="BCAS3_WD40"/>
    <property type="match status" value="1"/>
</dbReference>
<evidence type="ECO:0000313" key="4">
    <source>
        <dbReference type="Proteomes" id="UP001498398"/>
    </source>
</evidence>
<dbReference type="InterPro" id="IPR045142">
    <property type="entry name" value="BCAS3-like"/>
</dbReference>
<feature type="compositionally biased region" description="Low complexity" evidence="1">
    <location>
        <begin position="892"/>
        <end position="903"/>
    </location>
</feature>